<keyword evidence="5" id="KW-1185">Reference proteome</keyword>
<reference evidence="4 5" key="1">
    <citation type="submission" date="2024-04" db="EMBL/GenBank/DDBJ databases">
        <title>The reference genome of an endangered Asteraceae, Deinandra increscens subsp. villosa, native to the Central Coast of California.</title>
        <authorList>
            <person name="Guilliams M."/>
            <person name="Hasenstab-Lehman K."/>
            <person name="Meyer R."/>
            <person name="Mcevoy S."/>
        </authorList>
    </citation>
    <scope>NUCLEOTIDE SEQUENCE [LARGE SCALE GENOMIC DNA]</scope>
    <source>
        <tissue evidence="4">Leaf</tissue>
    </source>
</reference>
<feature type="signal peptide" evidence="3">
    <location>
        <begin position="1"/>
        <end position="21"/>
    </location>
</feature>
<evidence type="ECO:0000256" key="2">
    <source>
        <dbReference type="SAM" id="Phobius"/>
    </source>
</evidence>
<dbReference type="PANTHER" id="PTHR37209:SF1">
    <property type="entry name" value="CLASSICAL ARABINOGALACTAN PROTEIN 9"/>
    <property type="match status" value="1"/>
</dbReference>
<dbReference type="GO" id="GO:0005886">
    <property type="term" value="C:plasma membrane"/>
    <property type="evidence" value="ECO:0007669"/>
    <property type="project" value="InterPro"/>
</dbReference>
<evidence type="ECO:0000256" key="1">
    <source>
        <dbReference type="SAM" id="MobiDB-lite"/>
    </source>
</evidence>
<feature type="chain" id="PRO_5042839713" evidence="3">
    <location>
        <begin position="22"/>
        <end position="380"/>
    </location>
</feature>
<dbReference type="Proteomes" id="UP001408789">
    <property type="component" value="Unassembled WGS sequence"/>
</dbReference>
<keyword evidence="2" id="KW-0472">Membrane</keyword>
<keyword evidence="3" id="KW-0732">Signal</keyword>
<dbReference type="PANTHER" id="PTHR37209">
    <property type="entry name" value="LYSINE-RICH ARABINOGALACTAN PROTEIN 17-RELATED"/>
    <property type="match status" value="1"/>
</dbReference>
<feature type="compositionally biased region" description="Pro residues" evidence="1">
    <location>
        <begin position="142"/>
        <end position="151"/>
    </location>
</feature>
<dbReference type="InterPro" id="IPR044981">
    <property type="entry name" value="AGP9/17/18"/>
</dbReference>
<feature type="transmembrane region" description="Helical" evidence="2">
    <location>
        <begin position="263"/>
        <end position="282"/>
    </location>
</feature>
<keyword evidence="2" id="KW-0812">Transmembrane</keyword>
<evidence type="ECO:0000313" key="4">
    <source>
        <dbReference type="EMBL" id="KAK9077204.1"/>
    </source>
</evidence>
<feature type="compositionally biased region" description="Low complexity" evidence="1">
    <location>
        <begin position="127"/>
        <end position="141"/>
    </location>
</feature>
<feature type="transmembrane region" description="Helical" evidence="2">
    <location>
        <begin position="178"/>
        <end position="200"/>
    </location>
</feature>
<dbReference type="AlphaFoldDB" id="A0AAP0H8L2"/>
<proteinExistence type="predicted"/>
<dbReference type="InterPro" id="IPR003854">
    <property type="entry name" value="GASA"/>
</dbReference>
<accession>A0AAP0H8L2</accession>
<gene>
    <name evidence="4" type="ORF">SSX86_005540</name>
</gene>
<sequence length="380" mass="39432">MDRKAAVLTAFICLIVSSVGGQSPSSSPTATPAPPTTTTPPPVASPPATTPPPVSTPPPVATPPPVSTPPPVAAPVSAPPPATPPPVASPPPATPPPVASPPPATPPPVASPPPAPLASPPAPVPVASPAVTPTAAPTPSLSSPPAPPTGAPGPSLSTDLSPAPSAPDVSGAVKMGSMAGSIVIGWAVAYSVWLCLWILVSSIRNHSQDLELAGFVVVGEPDVSYLLEREVRTGASVANEEILGFTKLFIDERILDNISRDNAVVFYALLLLYFLLNVLLRFDPQGKERSETVKQQLVASVTSQTTVTNTPITKADSYLVYCASKCKGRCSKSRFPDKCIKYCSICCEECKCVPTNMYENKHECPCYKDKKNNKGKTKCP</sequence>
<protein>
    <submittedName>
        <fullName evidence="4">Uncharacterized protein</fullName>
    </submittedName>
</protein>
<evidence type="ECO:0000313" key="5">
    <source>
        <dbReference type="Proteomes" id="UP001408789"/>
    </source>
</evidence>
<feature type="region of interest" description="Disordered" evidence="1">
    <location>
        <begin position="18"/>
        <end position="168"/>
    </location>
</feature>
<dbReference type="EMBL" id="JBCNJP010000007">
    <property type="protein sequence ID" value="KAK9077204.1"/>
    <property type="molecule type" value="Genomic_DNA"/>
</dbReference>
<feature type="compositionally biased region" description="Low complexity" evidence="1">
    <location>
        <begin position="18"/>
        <end position="30"/>
    </location>
</feature>
<comment type="caution">
    <text evidence="4">The sequence shown here is derived from an EMBL/GenBank/DDBJ whole genome shotgun (WGS) entry which is preliminary data.</text>
</comment>
<organism evidence="4 5">
    <name type="scientific">Deinandra increscens subsp. villosa</name>
    <dbReference type="NCBI Taxonomy" id="3103831"/>
    <lineage>
        <taxon>Eukaryota</taxon>
        <taxon>Viridiplantae</taxon>
        <taxon>Streptophyta</taxon>
        <taxon>Embryophyta</taxon>
        <taxon>Tracheophyta</taxon>
        <taxon>Spermatophyta</taxon>
        <taxon>Magnoliopsida</taxon>
        <taxon>eudicotyledons</taxon>
        <taxon>Gunneridae</taxon>
        <taxon>Pentapetalae</taxon>
        <taxon>asterids</taxon>
        <taxon>campanulids</taxon>
        <taxon>Asterales</taxon>
        <taxon>Asteraceae</taxon>
        <taxon>Asteroideae</taxon>
        <taxon>Heliantheae alliance</taxon>
        <taxon>Madieae</taxon>
        <taxon>Madiinae</taxon>
        <taxon>Deinandra</taxon>
    </lineage>
</organism>
<dbReference type="Pfam" id="PF02704">
    <property type="entry name" value="GASA"/>
    <property type="match status" value="1"/>
</dbReference>
<name>A0AAP0H8L2_9ASTR</name>
<keyword evidence="2" id="KW-1133">Transmembrane helix</keyword>
<evidence type="ECO:0000256" key="3">
    <source>
        <dbReference type="SAM" id="SignalP"/>
    </source>
</evidence>
<feature type="compositionally biased region" description="Pro residues" evidence="1">
    <location>
        <begin position="31"/>
        <end position="126"/>
    </location>
</feature>